<protein>
    <recommendedName>
        <fullName evidence="2">BD-FAE-like domain-containing protein</fullName>
    </recommendedName>
</protein>
<reference evidence="3 4" key="1">
    <citation type="submission" date="2017-05" db="EMBL/GenBank/DDBJ databases">
        <title>Vagococcus spp. assemblies.</title>
        <authorList>
            <person name="Gulvik C.A."/>
        </authorList>
    </citation>
    <scope>NUCLEOTIDE SEQUENCE [LARGE SCALE GENOMIC DNA]</scope>
    <source>
        <strain evidence="3 4">DSM 24756</strain>
    </source>
</reference>
<evidence type="ECO:0000313" key="3">
    <source>
        <dbReference type="EMBL" id="RSU07032.1"/>
    </source>
</evidence>
<evidence type="ECO:0000259" key="2">
    <source>
        <dbReference type="Pfam" id="PF20434"/>
    </source>
</evidence>
<dbReference type="Proteomes" id="UP000288669">
    <property type="component" value="Unassembled WGS sequence"/>
</dbReference>
<evidence type="ECO:0000313" key="4">
    <source>
        <dbReference type="Proteomes" id="UP000288669"/>
    </source>
</evidence>
<dbReference type="GO" id="GO:0016787">
    <property type="term" value="F:hydrolase activity"/>
    <property type="evidence" value="ECO:0007669"/>
    <property type="project" value="UniProtKB-KW"/>
</dbReference>
<dbReference type="RefSeq" id="WP_126824372.1">
    <property type="nucleotide sequence ID" value="NZ_JBHLWU010000002.1"/>
</dbReference>
<dbReference type="EMBL" id="NGJZ01000002">
    <property type="protein sequence ID" value="RSU07032.1"/>
    <property type="molecule type" value="Genomic_DNA"/>
</dbReference>
<name>A0A430AGI5_9ENTE</name>
<comment type="caution">
    <text evidence="3">The sequence shown here is derived from an EMBL/GenBank/DDBJ whole genome shotgun (WGS) entry which is preliminary data.</text>
</comment>
<dbReference type="PANTHER" id="PTHR48081">
    <property type="entry name" value="AB HYDROLASE SUPERFAMILY PROTEIN C4A8.06C"/>
    <property type="match status" value="1"/>
</dbReference>
<proteinExistence type="predicted"/>
<keyword evidence="1" id="KW-0378">Hydrolase</keyword>
<feature type="domain" description="BD-FAE-like" evidence="2">
    <location>
        <begin position="31"/>
        <end position="243"/>
    </location>
</feature>
<accession>A0A430AGI5</accession>
<dbReference type="InterPro" id="IPR049492">
    <property type="entry name" value="BD-FAE-like_dom"/>
</dbReference>
<dbReference type="Gene3D" id="3.40.50.1820">
    <property type="entry name" value="alpha/beta hydrolase"/>
    <property type="match status" value="1"/>
</dbReference>
<dbReference type="InterPro" id="IPR050300">
    <property type="entry name" value="GDXG_lipolytic_enzyme"/>
</dbReference>
<organism evidence="3 4">
    <name type="scientific">Vagococcus entomophilus</name>
    <dbReference type="NCBI Taxonomy" id="1160095"/>
    <lineage>
        <taxon>Bacteria</taxon>
        <taxon>Bacillati</taxon>
        <taxon>Bacillota</taxon>
        <taxon>Bacilli</taxon>
        <taxon>Lactobacillales</taxon>
        <taxon>Enterococcaceae</taxon>
        <taxon>Vagococcus</taxon>
    </lineage>
</organism>
<dbReference type="AlphaFoldDB" id="A0A430AGI5"/>
<dbReference type="OrthoDB" id="9794725at2"/>
<dbReference type="SUPFAM" id="SSF53474">
    <property type="entry name" value="alpha/beta-Hydrolases"/>
    <property type="match status" value="1"/>
</dbReference>
<evidence type="ECO:0000256" key="1">
    <source>
        <dbReference type="ARBA" id="ARBA00022801"/>
    </source>
</evidence>
<sequence>MEILTNQLWGHESKANYQAYLMGNSKDIELERKHPAVIICGGGGFARITAREQEPVALYFLNQGYQAIVLNYTTHSIGDGTFPNPVLDLAKMMLIVRENAAKWQIDPEKVTIMGFSAGGTVCASLATQWQEPFLAEKLGVSAERLRPNAVVLGYPILDFVYQKEMAAVDKNRDEILKLVNQPKGLFLDKALELGAGKGATIAQLESVSPISHVTSNVPPVFIWGTADDEMMYTTQLLNFARKLSENNLNYELHIFESGPHGQSLANYNSTPSGSEDGISIWAPLALMFLKKHLQYMN</sequence>
<dbReference type="PANTHER" id="PTHR48081:SF6">
    <property type="entry name" value="PEPTIDASE S9 PROLYL OLIGOPEPTIDASE CATALYTIC DOMAIN-CONTAINING PROTEIN"/>
    <property type="match status" value="1"/>
</dbReference>
<dbReference type="Pfam" id="PF20434">
    <property type="entry name" value="BD-FAE"/>
    <property type="match status" value="1"/>
</dbReference>
<dbReference type="InterPro" id="IPR029058">
    <property type="entry name" value="AB_hydrolase_fold"/>
</dbReference>
<keyword evidence="4" id="KW-1185">Reference proteome</keyword>
<gene>
    <name evidence="3" type="ORF">CBF30_07175</name>
</gene>